<dbReference type="PROSITE" id="PS50290">
    <property type="entry name" value="PI3_4_KINASE_3"/>
    <property type="match status" value="1"/>
</dbReference>
<dbReference type="CDD" id="cd05172">
    <property type="entry name" value="PIKKc_DNA-PK"/>
    <property type="match status" value="1"/>
</dbReference>
<dbReference type="AlphaFoldDB" id="A0AAD9KJD5"/>
<name>A0AAD9KJD5_RIDPI</name>
<organism evidence="3 4">
    <name type="scientific">Ridgeia piscesae</name>
    <name type="common">Tubeworm</name>
    <dbReference type="NCBI Taxonomy" id="27915"/>
    <lineage>
        <taxon>Eukaryota</taxon>
        <taxon>Metazoa</taxon>
        <taxon>Spiralia</taxon>
        <taxon>Lophotrochozoa</taxon>
        <taxon>Annelida</taxon>
        <taxon>Polychaeta</taxon>
        <taxon>Sedentaria</taxon>
        <taxon>Canalipalpata</taxon>
        <taxon>Sabellida</taxon>
        <taxon>Siboglinidae</taxon>
        <taxon>Ridgeia</taxon>
    </lineage>
</organism>
<dbReference type="InterPro" id="IPR036940">
    <property type="entry name" value="PI3/4_kinase_cat_sf"/>
</dbReference>
<dbReference type="PANTHER" id="PTHR11139:SF68">
    <property type="entry name" value="DNA-DEPENDENT PROTEIN KINASE CATALYTIC SUBUNIT"/>
    <property type="match status" value="1"/>
</dbReference>
<dbReference type="InterPro" id="IPR000403">
    <property type="entry name" value="PI3/4_kinase_cat_dom"/>
</dbReference>
<comment type="caution">
    <text evidence="3">The sequence shown here is derived from an EMBL/GenBank/DDBJ whole genome shotgun (WGS) entry which is preliminary data.</text>
</comment>
<reference evidence="3" key="1">
    <citation type="journal article" date="2023" name="Mol. Biol. Evol.">
        <title>Third-Generation Sequencing Reveals the Adaptive Role of the Epigenome in Three Deep-Sea Polychaetes.</title>
        <authorList>
            <person name="Perez M."/>
            <person name="Aroh O."/>
            <person name="Sun Y."/>
            <person name="Lan Y."/>
            <person name="Juniper S.K."/>
            <person name="Young C.R."/>
            <person name="Angers B."/>
            <person name="Qian P.Y."/>
        </authorList>
    </citation>
    <scope>NUCLEOTIDE SEQUENCE</scope>
    <source>
        <strain evidence="3">R07B-5</strain>
    </source>
</reference>
<feature type="domain" description="PI3K/PI4K catalytic" evidence="1">
    <location>
        <begin position="1"/>
        <end position="296"/>
    </location>
</feature>
<dbReference type="GO" id="GO:0008630">
    <property type="term" value="P:intrinsic apoptotic signaling pathway in response to DNA damage"/>
    <property type="evidence" value="ECO:0007669"/>
    <property type="project" value="TreeGrafter"/>
</dbReference>
<dbReference type="GO" id="GO:0000723">
    <property type="term" value="P:telomere maintenance"/>
    <property type="evidence" value="ECO:0007669"/>
    <property type="project" value="TreeGrafter"/>
</dbReference>
<evidence type="ECO:0000313" key="3">
    <source>
        <dbReference type="EMBL" id="KAK2172232.1"/>
    </source>
</evidence>
<feature type="domain" description="FATC" evidence="2">
    <location>
        <begin position="339"/>
        <end position="371"/>
    </location>
</feature>
<dbReference type="FunFam" id="1.10.1070.11:FF:000018">
    <property type="entry name" value="DNA-dependent protein kinase catalytic subunit"/>
    <property type="match status" value="1"/>
</dbReference>
<dbReference type="SMART" id="SM01343">
    <property type="entry name" value="FATC"/>
    <property type="match status" value="1"/>
</dbReference>
<keyword evidence="4" id="KW-1185">Reference proteome</keyword>
<dbReference type="PANTHER" id="PTHR11139">
    <property type="entry name" value="ATAXIA TELANGIECTASIA MUTATED ATM -RELATED"/>
    <property type="match status" value="1"/>
</dbReference>
<dbReference type="PROSITE" id="PS51190">
    <property type="entry name" value="FATC"/>
    <property type="match status" value="1"/>
</dbReference>
<dbReference type="GO" id="GO:0005634">
    <property type="term" value="C:nucleus"/>
    <property type="evidence" value="ECO:0007669"/>
    <property type="project" value="TreeGrafter"/>
</dbReference>
<accession>A0AAD9KJD5</accession>
<evidence type="ECO:0008006" key="5">
    <source>
        <dbReference type="Google" id="ProtNLM"/>
    </source>
</evidence>
<dbReference type="InterPro" id="IPR050517">
    <property type="entry name" value="DDR_Repair_Kinase"/>
</dbReference>
<dbReference type="GO" id="GO:0004677">
    <property type="term" value="F:DNA-dependent protein kinase activity"/>
    <property type="evidence" value="ECO:0007669"/>
    <property type="project" value="InterPro"/>
</dbReference>
<dbReference type="GO" id="GO:0006302">
    <property type="term" value="P:double-strand break repair"/>
    <property type="evidence" value="ECO:0007669"/>
    <property type="project" value="TreeGrafter"/>
</dbReference>
<protein>
    <recommendedName>
        <fullName evidence="5">Non-specific serine/threonine protein kinase</fullName>
    </recommendedName>
</protein>
<proteinExistence type="predicted"/>
<dbReference type="InterPro" id="IPR011009">
    <property type="entry name" value="Kinase-like_dom_sf"/>
</dbReference>
<dbReference type="Pfam" id="PF02260">
    <property type="entry name" value="FATC"/>
    <property type="match status" value="1"/>
</dbReference>
<dbReference type="Proteomes" id="UP001209878">
    <property type="component" value="Unassembled WGS sequence"/>
</dbReference>
<evidence type="ECO:0000313" key="4">
    <source>
        <dbReference type="Proteomes" id="UP001209878"/>
    </source>
</evidence>
<gene>
    <name evidence="3" type="ORF">NP493_979g00000</name>
</gene>
<dbReference type="SMART" id="SM00146">
    <property type="entry name" value="PI3Kc"/>
    <property type="match status" value="1"/>
</dbReference>
<dbReference type="Pfam" id="PF00454">
    <property type="entry name" value="PI3_PI4_kinase"/>
    <property type="match status" value="1"/>
</dbReference>
<dbReference type="SUPFAM" id="SSF56112">
    <property type="entry name" value="Protein kinase-like (PK-like)"/>
    <property type="match status" value="1"/>
</dbReference>
<evidence type="ECO:0000259" key="1">
    <source>
        <dbReference type="PROSITE" id="PS50290"/>
    </source>
</evidence>
<evidence type="ECO:0000259" key="2">
    <source>
        <dbReference type="PROSITE" id="PS51190"/>
    </source>
</evidence>
<dbReference type="EMBL" id="JAODUO010000979">
    <property type="protein sequence ID" value="KAK2172232.1"/>
    <property type="molecule type" value="Genomic_DNA"/>
</dbReference>
<dbReference type="Gene3D" id="3.30.1010.10">
    <property type="entry name" value="Phosphatidylinositol 3-kinase Catalytic Subunit, Chain A, domain 4"/>
    <property type="match status" value="1"/>
</dbReference>
<dbReference type="InterPro" id="IPR037706">
    <property type="entry name" value="DNA-PK_dom"/>
</dbReference>
<dbReference type="Gene3D" id="1.10.1070.11">
    <property type="entry name" value="Phosphatidylinositol 3-/4-kinase, catalytic domain"/>
    <property type="match status" value="1"/>
</dbReference>
<dbReference type="InterPro" id="IPR003152">
    <property type="entry name" value="FATC_dom"/>
</dbReference>
<sequence>MFLVKCGEDLRLDHRLETLFSVMNQVYALDPMCRQRKLQLRTYKVIPMTTCLGLIEWMQRTMTLKEFLQQAMTNSEYNFYYSNRGPAAAFQHWGLPHQSYVDLYKKYSWSDTVTAFRSRENLVPWDLLRRGYLRLSAGPEAYFTLKCNGATSHALLCVSHYIAGIGDRHLSNFMIDLDTGNMVGIDFGHAFGSATQFLGVPELMPFRLTRQIRNLSLPVGEKGLTQGTMIHALHALRTNHDLLLCTMDVFIKEPSLDWKQNAIKQSQKQTEQDELQLDQAWYPKQKIAYARRKLEGHNPAFITRDELKLGHSRSKGFDHFVRVVMGDSKHDIRAQLGPSGLTVDQQVACLLNQATDPNLLGRVWIGWEAWM</sequence>